<dbReference type="PROSITE" id="PS51352">
    <property type="entry name" value="THIOREDOXIN_2"/>
    <property type="match status" value="1"/>
</dbReference>
<dbReference type="PANTHER" id="PTHR42852">
    <property type="entry name" value="THIOL:DISULFIDE INTERCHANGE PROTEIN DSBE"/>
    <property type="match status" value="1"/>
</dbReference>
<organism evidence="2 3">
    <name type="scientific">Flavobacterium aurantiibacter</name>
    <dbReference type="NCBI Taxonomy" id="2023067"/>
    <lineage>
        <taxon>Bacteria</taxon>
        <taxon>Pseudomonadati</taxon>
        <taxon>Bacteroidota</taxon>
        <taxon>Flavobacteriia</taxon>
        <taxon>Flavobacteriales</taxon>
        <taxon>Flavobacteriaceae</taxon>
        <taxon>Flavobacterium</taxon>
    </lineage>
</organism>
<evidence type="ECO:0000313" key="2">
    <source>
        <dbReference type="EMBL" id="OYQ49688.1"/>
    </source>
</evidence>
<dbReference type="EMBL" id="NOXX01000093">
    <property type="protein sequence ID" value="OYQ49688.1"/>
    <property type="molecule type" value="Genomic_DNA"/>
</dbReference>
<keyword evidence="3" id="KW-1185">Reference proteome</keyword>
<protein>
    <recommendedName>
        <fullName evidence="1">Thioredoxin domain-containing protein</fullName>
    </recommendedName>
</protein>
<gene>
    <name evidence="2" type="ORF">CHX27_01230</name>
</gene>
<comment type="caution">
    <text evidence="2">The sequence shown here is derived from an EMBL/GenBank/DDBJ whole genome shotgun (WGS) entry which is preliminary data.</text>
</comment>
<proteinExistence type="predicted"/>
<dbReference type="Gene3D" id="3.40.30.10">
    <property type="entry name" value="Glutaredoxin"/>
    <property type="match status" value="1"/>
</dbReference>
<sequence length="214" mass="24356">MNKIFVPIVFCLLSAATTAQLRYYNIGGRRSLSDAEYTKHLERYYRDGYGVDIINLKVESRGDTIIYHNRLFGLPKGKNGEIFNPFSGIKKLVSKPFPLSNFKEVNNAVLEDKLILGKPTLVHFWFTRCPPCINEIPILNRLKEKYAGQVNFLAISYESREAVTLFQKTHPLNFWHITDSRASISELGISAYPTNLVVDKLGIVKFAFGSIFSE</sequence>
<dbReference type="Proteomes" id="UP000216035">
    <property type="component" value="Unassembled WGS sequence"/>
</dbReference>
<dbReference type="InterPro" id="IPR036249">
    <property type="entry name" value="Thioredoxin-like_sf"/>
</dbReference>
<dbReference type="AlphaFoldDB" id="A0A256A7H4"/>
<dbReference type="InterPro" id="IPR000866">
    <property type="entry name" value="AhpC/TSA"/>
</dbReference>
<dbReference type="Pfam" id="PF00578">
    <property type="entry name" value="AhpC-TSA"/>
    <property type="match status" value="1"/>
</dbReference>
<dbReference type="InterPro" id="IPR013766">
    <property type="entry name" value="Thioredoxin_domain"/>
</dbReference>
<accession>A0A256A7H4</accession>
<evidence type="ECO:0000259" key="1">
    <source>
        <dbReference type="PROSITE" id="PS51352"/>
    </source>
</evidence>
<dbReference type="GO" id="GO:0016209">
    <property type="term" value="F:antioxidant activity"/>
    <property type="evidence" value="ECO:0007669"/>
    <property type="project" value="InterPro"/>
</dbReference>
<dbReference type="GO" id="GO:0016491">
    <property type="term" value="F:oxidoreductase activity"/>
    <property type="evidence" value="ECO:0007669"/>
    <property type="project" value="InterPro"/>
</dbReference>
<dbReference type="InterPro" id="IPR050553">
    <property type="entry name" value="Thioredoxin_ResA/DsbE_sf"/>
</dbReference>
<reference evidence="2 3" key="1">
    <citation type="submission" date="2017-07" db="EMBL/GenBank/DDBJ databases">
        <title>Flavobacterium cyanobacteriorum sp. nov., isolated from cyanobacterial aggregates in a eutrophic lake.</title>
        <authorList>
            <person name="Cai H."/>
        </authorList>
    </citation>
    <scope>NUCLEOTIDE SEQUENCE [LARGE SCALE GENOMIC DNA]</scope>
    <source>
        <strain evidence="2 3">TH167</strain>
    </source>
</reference>
<name>A0A256A7H4_9FLAO</name>
<evidence type="ECO:0000313" key="3">
    <source>
        <dbReference type="Proteomes" id="UP000216035"/>
    </source>
</evidence>
<dbReference type="OrthoDB" id="9815205at2"/>
<dbReference type="SUPFAM" id="SSF52833">
    <property type="entry name" value="Thioredoxin-like"/>
    <property type="match status" value="1"/>
</dbReference>
<dbReference type="PANTHER" id="PTHR42852:SF17">
    <property type="entry name" value="THIOREDOXIN-LIKE PROTEIN HI_1115"/>
    <property type="match status" value="1"/>
</dbReference>
<feature type="domain" description="Thioredoxin" evidence="1">
    <location>
        <begin position="91"/>
        <end position="214"/>
    </location>
</feature>
<dbReference type="RefSeq" id="WP_094484955.1">
    <property type="nucleotide sequence ID" value="NZ_NOXX01000093.1"/>
</dbReference>
<dbReference type="CDD" id="cd02966">
    <property type="entry name" value="TlpA_like_family"/>
    <property type="match status" value="1"/>
</dbReference>